<dbReference type="GO" id="GO:0004722">
    <property type="term" value="F:protein serine/threonine phosphatase activity"/>
    <property type="evidence" value="ECO:0007669"/>
    <property type="project" value="UniProtKB-EC"/>
</dbReference>
<evidence type="ECO:0000313" key="6">
    <source>
        <dbReference type="EMBL" id="KAK1617256.1"/>
    </source>
</evidence>
<feature type="domain" description="PPM-type phosphatase" evidence="5">
    <location>
        <begin position="6"/>
        <end position="217"/>
    </location>
</feature>
<organism evidence="6 7">
    <name type="scientific">Lolium multiflorum</name>
    <name type="common">Italian ryegrass</name>
    <name type="synonym">Lolium perenne subsp. multiflorum</name>
    <dbReference type="NCBI Taxonomy" id="4521"/>
    <lineage>
        <taxon>Eukaryota</taxon>
        <taxon>Viridiplantae</taxon>
        <taxon>Streptophyta</taxon>
        <taxon>Embryophyta</taxon>
        <taxon>Tracheophyta</taxon>
        <taxon>Spermatophyta</taxon>
        <taxon>Magnoliopsida</taxon>
        <taxon>Liliopsida</taxon>
        <taxon>Poales</taxon>
        <taxon>Poaceae</taxon>
        <taxon>BOP clade</taxon>
        <taxon>Pooideae</taxon>
        <taxon>Poodae</taxon>
        <taxon>Poeae</taxon>
        <taxon>Poeae Chloroplast Group 2 (Poeae type)</taxon>
        <taxon>Loliodinae</taxon>
        <taxon>Loliinae</taxon>
        <taxon>Lolium</taxon>
    </lineage>
</organism>
<comment type="catalytic activity">
    <reaction evidence="3">
        <text>O-phospho-L-threonyl-[protein] + H2O = L-threonyl-[protein] + phosphate</text>
        <dbReference type="Rhea" id="RHEA:47004"/>
        <dbReference type="Rhea" id="RHEA-COMP:11060"/>
        <dbReference type="Rhea" id="RHEA-COMP:11605"/>
        <dbReference type="ChEBI" id="CHEBI:15377"/>
        <dbReference type="ChEBI" id="CHEBI:30013"/>
        <dbReference type="ChEBI" id="CHEBI:43474"/>
        <dbReference type="ChEBI" id="CHEBI:61977"/>
        <dbReference type="EC" id="3.1.3.16"/>
    </reaction>
</comment>
<dbReference type="EMBL" id="JAUUTY010000006">
    <property type="protein sequence ID" value="KAK1617256.1"/>
    <property type="molecule type" value="Genomic_DNA"/>
</dbReference>
<keyword evidence="7" id="KW-1185">Reference proteome</keyword>
<dbReference type="AlphaFoldDB" id="A0AAD8VTJ0"/>
<dbReference type="Gene3D" id="3.60.40.10">
    <property type="entry name" value="PPM-type phosphatase domain"/>
    <property type="match status" value="1"/>
</dbReference>
<protein>
    <recommendedName>
        <fullName evidence="1">protein-serine/threonine phosphatase</fullName>
        <ecNumber evidence="1">3.1.3.16</ecNumber>
    </recommendedName>
</protein>
<proteinExistence type="predicted"/>
<dbReference type="InterPro" id="IPR001932">
    <property type="entry name" value="PPM-type_phosphatase-like_dom"/>
</dbReference>
<reference evidence="6" key="1">
    <citation type="submission" date="2023-07" db="EMBL/GenBank/DDBJ databases">
        <title>A chromosome-level genome assembly of Lolium multiflorum.</title>
        <authorList>
            <person name="Chen Y."/>
            <person name="Copetti D."/>
            <person name="Kolliker R."/>
            <person name="Studer B."/>
        </authorList>
    </citation>
    <scope>NUCLEOTIDE SEQUENCE</scope>
    <source>
        <strain evidence="6">02402/16</strain>
        <tissue evidence="6">Leaf</tissue>
    </source>
</reference>
<dbReference type="EC" id="3.1.3.16" evidence="1"/>
<evidence type="ECO:0000256" key="4">
    <source>
        <dbReference type="SAM" id="MobiDB-lite"/>
    </source>
</evidence>
<dbReference type="Proteomes" id="UP001231189">
    <property type="component" value="Unassembled WGS sequence"/>
</dbReference>
<dbReference type="PROSITE" id="PS51746">
    <property type="entry name" value="PPM_2"/>
    <property type="match status" value="1"/>
</dbReference>
<dbReference type="SUPFAM" id="SSF81606">
    <property type="entry name" value="PP2C-like"/>
    <property type="match status" value="1"/>
</dbReference>
<gene>
    <name evidence="6" type="ORF">QYE76_022773</name>
</gene>
<evidence type="ECO:0000259" key="5">
    <source>
        <dbReference type="PROSITE" id="PS51746"/>
    </source>
</evidence>
<feature type="region of interest" description="Disordered" evidence="4">
    <location>
        <begin position="190"/>
        <end position="217"/>
    </location>
</feature>
<comment type="catalytic activity">
    <reaction evidence="2">
        <text>O-phospho-L-seryl-[protein] + H2O = L-seryl-[protein] + phosphate</text>
        <dbReference type="Rhea" id="RHEA:20629"/>
        <dbReference type="Rhea" id="RHEA-COMP:9863"/>
        <dbReference type="Rhea" id="RHEA-COMP:11604"/>
        <dbReference type="ChEBI" id="CHEBI:15377"/>
        <dbReference type="ChEBI" id="CHEBI:29999"/>
        <dbReference type="ChEBI" id="CHEBI:43474"/>
        <dbReference type="ChEBI" id="CHEBI:83421"/>
        <dbReference type="EC" id="3.1.3.16"/>
    </reaction>
</comment>
<sequence>MDNGNQAMVHEQQEPIEAQDVAADAAEGLSEEEAAIVGFFRSCNGANRPCVQDEDYQNNLDDAVGHMFFRMDEQLREDDEWRALANPCHRFSFNLLKCLKAPACVKGTPYSEGSTASVALISGNRIIVGSVGDSRCVLSRNGQGTTGLHTICDGLLDHCIKSRDNMTVILVQFKPAARIPLPAPPAVMPAAQPSACETSSGTSSVIKEDPPASVNNA</sequence>
<accession>A0AAD8VTJ0</accession>
<comment type="caution">
    <text evidence="6">The sequence shown here is derived from an EMBL/GenBank/DDBJ whole genome shotgun (WGS) entry which is preliminary data.</text>
</comment>
<dbReference type="Pfam" id="PF00481">
    <property type="entry name" value="PP2C"/>
    <property type="match status" value="1"/>
</dbReference>
<evidence type="ECO:0000256" key="2">
    <source>
        <dbReference type="ARBA" id="ARBA00047761"/>
    </source>
</evidence>
<name>A0AAD8VTJ0_LOLMU</name>
<evidence type="ECO:0000256" key="1">
    <source>
        <dbReference type="ARBA" id="ARBA00013081"/>
    </source>
</evidence>
<dbReference type="InterPro" id="IPR036457">
    <property type="entry name" value="PPM-type-like_dom_sf"/>
</dbReference>
<evidence type="ECO:0000313" key="7">
    <source>
        <dbReference type="Proteomes" id="UP001231189"/>
    </source>
</evidence>
<feature type="compositionally biased region" description="Polar residues" evidence="4">
    <location>
        <begin position="196"/>
        <end position="205"/>
    </location>
</feature>
<evidence type="ECO:0000256" key="3">
    <source>
        <dbReference type="ARBA" id="ARBA00048336"/>
    </source>
</evidence>